<reference evidence="2 3" key="1">
    <citation type="submission" date="2019-08" db="EMBL/GenBank/DDBJ databases">
        <title>Actinomadura sp. nov. CYP1-5 isolated from mountain soil.</title>
        <authorList>
            <person name="Songsumanus A."/>
            <person name="Kuncharoen N."/>
            <person name="Kudo T."/>
            <person name="Yuki M."/>
            <person name="Igarashi Y."/>
            <person name="Tanasupawat S."/>
        </authorList>
    </citation>
    <scope>NUCLEOTIDE SEQUENCE [LARGE SCALE GENOMIC DNA]</scope>
    <source>
        <strain evidence="2 3">JCM 14158</strain>
    </source>
</reference>
<dbReference type="EMBL" id="VSFG01000005">
    <property type="protein sequence ID" value="TYB43977.1"/>
    <property type="molecule type" value="Genomic_DNA"/>
</dbReference>
<evidence type="ECO:0000313" key="2">
    <source>
        <dbReference type="EMBL" id="TYB43977.1"/>
    </source>
</evidence>
<name>A0A5D0NHR6_9ACTN</name>
<accession>A0A5D0NHR6</accession>
<dbReference type="AlphaFoldDB" id="A0A5D0NHR6"/>
<proteinExistence type="predicted"/>
<keyword evidence="3" id="KW-1185">Reference proteome</keyword>
<dbReference type="Pfam" id="PF13468">
    <property type="entry name" value="Glyoxalase_3"/>
    <property type="match status" value="1"/>
</dbReference>
<feature type="domain" description="Glyoxalase-like" evidence="1">
    <location>
        <begin position="5"/>
        <end position="182"/>
    </location>
</feature>
<dbReference type="Gene3D" id="3.10.180.10">
    <property type="entry name" value="2,3-Dihydroxybiphenyl 1,2-Dioxygenase, domain 1"/>
    <property type="match status" value="1"/>
</dbReference>
<evidence type="ECO:0000259" key="1">
    <source>
        <dbReference type="Pfam" id="PF13468"/>
    </source>
</evidence>
<sequence>MSMRIDHVMIGARRVEPVREMLRARHGLGLVLGGRLHNGTTCWIVPFDTPDAQYIEVVVPHDEAAMDRTGRREAFMDRTAAGPAFLGWVVQVDDIQRTAERIGGLLGGDAGLRRGESVRADGQRLPWTEAGFAAAWRRPSRPFFLEWGDWPGRRARVSRELSAAAHERTPTAFSSITVGGRDDLSDWLGGAALPVEVDPAAPDGVREVAFTVRDGAGGRGEATLRLP</sequence>
<dbReference type="RefSeq" id="WP_083981441.1">
    <property type="nucleotide sequence ID" value="NZ_VSFG01000005.1"/>
</dbReference>
<organism evidence="2 3">
    <name type="scientific">Actinomadura chibensis</name>
    <dbReference type="NCBI Taxonomy" id="392828"/>
    <lineage>
        <taxon>Bacteria</taxon>
        <taxon>Bacillati</taxon>
        <taxon>Actinomycetota</taxon>
        <taxon>Actinomycetes</taxon>
        <taxon>Streptosporangiales</taxon>
        <taxon>Thermomonosporaceae</taxon>
        <taxon>Actinomadura</taxon>
    </lineage>
</organism>
<evidence type="ECO:0000313" key="3">
    <source>
        <dbReference type="Proteomes" id="UP000323380"/>
    </source>
</evidence>
<gene>
    <name evidence="2" type="ORF">FXF69_23735</name>
</gene>
<dbReference type="STRING" id="1220554.GCA_001552135_06816"/>
<protein>
    <submittedName>
        <fullName evidence="2">VOC family protein</fullName>
    </submittedName>
</protein>
<dbReference type="InterPro" id="IPR025870">
    <property type="entry name" value="Glyoxalase-like_dom"/>
</dbReference>
<dbReference type="InterPro" id="IPR029068">
    <property type="entry name" value="Glyas_Bleomycin-R_OHBP_Dase"/>
</dbReference>
<dbReference type="Proteomes" id="UP000323380">
    <property type="component" value="Unassembled WGS sequence"/>
</dbReference>
<comment type="caution">
    <text evidence="2">The sequence shown here is derived from an EMBL/GenBank/DDBJ whole genome shotgun (WGS) entry which is preliminary data.</text>
</comment>